<feature type="region of interest" description="Disordered" evidence="1">
    <location>
        <begin position="120"/>
        <end position="149"/>
    </location>
</feature>
<feature type="compositionally biased region" description="Basic residues" evidence="1">
    <location>
        <begin position="137"/>
        <end position="149"/>
    </location>
</feature>
<organism evidence="2 3">
    <name type="scientific">Anaerobaca lacustris</name>
    <dbReference type="NCBI Taxonomy" id="3044600"/>
    <lineage>
        <taxon>Bacteria</taxon>
        <taxon>Pseudomonadati</taxon>
        <taxon>Planctomycetota</taxon>
        <taxon>Phycisphaerae</taxon>
        <taxon>Sedimentisphaerales</taxon>
        <taxon>Anaerobacaceae</taxon>
        <taxon>Anaerobaca</taxon>
    </lineage>
</organism>
<evidence type="ECO:0000256" key="1">
    <source>
        <dbReference type="SAM" id="MobiDB-lite"/>
    </source>
</evidence>
<dbReference type="EMBL" id="JASCXX010000008">
    <property type="protein sequence ID" value="MDI6449065.1"/>
    <property type="molecule type" value="Genomic_DNA"/>
</dbReference>
<feature type="region of interest" description="Disordered" evidence="1">
    <location>
        <begin position="1"/>
        <end position="77"/>
    </location>
</feature>
<proteinExistence type="predicted"/>
<accession>A0AAW6TWR9</accession>
<dbReference type="RefSeq" id="WP_349244473.1">
    <property type="nucleotide sequence ID" value="NZ_JASCXX010000008.1"/>
</dbReference>
<evidence type="ECO:0000313" key="2">
    <source>
        <dbReference type="EMBL" id="MDI6449065.1"/>
    </source>
</evidence>
<sequence>MAEARHPEKPCCEKGRCGATGDRRQNEADPSHPEFIERRGGHERRENVVDRRLGLDRRRGPGRRRSEERKAAEEGQMSDEQFEFVMAIDEYKRANARPFPTWTEVLDLIKALGYRRVADPQPLAESHSASAGDKPAKGGRRSRKPQLTR</sequence>
<feature type="compositionally biased region" description="Basic and acidic residues" evidence="1">
    <location>
        <begin position="1"/>
        <end position="73"/>
    </location>
</feature>
<reference evidence="2" key="1">
    <citation type="submission" date="2023-05" db="EMBL/GenBank/DDBJ databases">
        <title>Anaerotaeda fermentans gen. nov., sp. nov., a novel anaerobic planctomycete of the new family within the order Sedimentisphaerales isolated from Taman Peninsula, Russia.</title>
        <authorList>
            <person name="Khomyakova M.A."/>
            <person name="Merkel A.Y."/>
            <person name="Slobodkin A.I."/>
        </authorList>
    </citation>
    <scope>NUCLEOTIDE SEQUENCE</scope>
    <source>
        <strain evidence="2">M17dextr</strain>
    </source>
</reference>
<name>A0AAW6TWR9_9BACT</name>
<dbReference type="AlphaFoldDB" id="A0AAW6TWR9"/>
<protein>
    <submittedName>
        <fullName evidence="2">Uncharacterized protein</fullName>
    </submittedName>
</protein>
<dbReference type="Proteomes" id="UP001431776">
    <property type="component" value="Unassembled WGS sequence"/>
</dbReference>
<keyword evidence="3" id="KW-1185">Reference proteome</keyword>
<evidence type="ECO:0000313" key="3">
    <source>
        <dbReference type="Proteomes" id="UP001431776"/>
    </source>
</evidence>
<comment type="caution">
    <text evidence="2">The sequence shown here is derived from an EMBL/GenBank/DDBJ whole genome shotgun (WGS) entry which is preliminary data.</text>
</comment>
<gene>
    <name evidence="2" type="ORF">QJ522_08420</name>
</gene>